<feature type="transmembrane region" description="Helical" evidence="7">
    <location>
        <begin position="405"/>
        <end position="426"/>
    </location>
</feature>
<dbReference type="InterPro" id="IPR035952">
    <property type="entry name" value="Rhomboid-like_sf"/>
</dbReference>
<dbReference type="GO" id="GO:0016020">
    <property type="term" value="C:membrane"/>
    <property type="evidence" value="ECO:0007669"/>
    <property type="project" value="UniProtKB-SubCell"/>
</dbReference>
<feature type="transmembrane region" description="Helical" evidence="7">
    <location>
        <begin position="350"/>
        <end position="370"/>
    </location>
</feature>
<evidence type="ECO:0000256" key="1">
    <source>
        <dbReference type="ARBA" id="ARBA00004141"/>
    </source>
</evidence>
<evidence type="ECO:0000313" key="9">
    <source>
        <dbReference type="EMBL" id="MBB6252717.1"/>
    </source>
</evidence>
<feature type="transmembrane region" description="Helical" evidence="7">
    <location>
        <begin position="293"/>
        <end position="314"/>
    </location>
</feature>
<dbReference type="Proteomes" id="UP000539175">
    <property type="component" value="Unassembled WGS sequence"/>
</dbReference>
<reference evidence="9 10" key="1">
    <citation type="submission" date="2020-08" db="EMBL/GenBank/DDBJ databases">
        <title>Genomic Encyclopedia of Type Strains, Phase IV (KMG-IV): sequencing the most valuable type-strain genomes for metagenomic binning, comparative biology and taxonomic classification.</title>
        <authorList>
            <person name="Goeker M."/>
        </authorList>
    </citation>
    <scope>NUCLEOTIDE SEQUENCE [LARGE SCALE GENOMIC DNA]</scope>
    <source>
        <strain evidence="9 10">DSM 22198</strain>
    </source>
</reference>
<keyword evidence="6 7" id="KW-0472">Membrane</keyword>
<dbReference type="GO" id="GO:0004252">
    <property type="term" value="F:serine-type endopeptidase activity"/>
    <property type="evidence" value="ECO:0007669"/>
    <property type="project" value="InterPro"/>
</dbReference>
<keyword evidence="4" id="KW-0378">Hydrolase</keyword>
<dbReference type="RefSeq" id="WP_184802433.1">
    <property type="nucleotide sequence ID" value="NZ_JACIIZ010000009.1"/>
</dbReference>
<evidence type="ECO:0000256" key="2">
    <source>
        <dbReference type="ARBA" id="ARBA00009045"/>
    </source>
</evidence>
<protein>
    <submittedName>
        <fullName evidence="9">Membrane associated rhomboid family serine protease</fullName>
    </submittedName>
</protein>
<dbReference type="SUPFAM" id="SSF144091">
    <property type="entry name" value="Rhomboid-like"/>
    <property type="match status" value="1"/>
</dbReference>
<dbReference type="GO" id="GO:0006508">
    <property type="term" value="P:proteolysis"/>
    <property type="evidence" value="ECO:0007669"/>
    <property type="project" value="UniProtKB-KW"/>
</dbReference>
<sequence>MGSTPRAPGTQDGLIDFSGYSDAQLHDLQHFLDPNASPLNHANLLAEMARRGASADTVDNAQSSPGAKAGRWMVRLTRRDGLPGWLEAVRRHQPLYGAGSVEINDEGLVLHGRRRTWLGVPLQATRAIPSGAIRNVGTDGTLVQFDQDRGSSLLAAIGLGAGRYSFRAGSAADAQAIARALPATRTEGFDDSWAAVRQFDRAMEAAGGPWVTVALVLINILAYAAMAWASGGFSGFNLQSLVSWGGNFGVMTANGQWWRLFTALFMHLDPLHLIVNMWALWNVGRLTERLYGRWLFLALYLATGLLGGLASVIWDPARVCAGASGAIFGLFGLFVAYLSQRRTRLPRAVFRAHWLSTSVFVLFSLTNGAMQTGIDNAAHVGGLLAGLALGLILAQPLAENGQARLRPVAAGLAVALLIVTTTAGILRARNDGARLSPLEQYWQSHQDLARDNAAAERRWAELASRLGGGTLSVADGAAAFESEVVPAWQKMADRLRQEKLLLPPDQARAGAETLEYTENRLTWARKLVVALKANDNSHALEFQDLNQKNQRLAARLQWRSMQAAMAHRPAALSNNTLVTYIRDLVRSGGADCIHGPEVFGRTPKATDARDDGPALRDAAGCAAQRALRKGDYAALEAMMADGLRTIGDLPDGGSRLQGVLGGLNDLFDYEGLDIDAQFARIAGWRRAYPQSIYPDLAEAELLSIWAWWARGHGTANMVSGQAMAVFEFRQYMTAVALEDIRDRAKDLPAWYAQSMQLSVSDGSEAAKTRTLFNEGNAKFPHFYELHRQMLRALMPRWGGSAADVDHFIQEVVAAAPEGERDALLARLYWSYATLEDDDYDVVEKNDILGSRLMAGFDALLKRYPKSDYWLNAYANMACRTNSAIKYIELRPDLDKRRSSVAWSETVSIDSCDKKFDAAMTAYRRSHPDWQGPAAIAG</sequence>
<evidence type="ECO:0000313" key="10">
    <source>
        <dbReference type="Proteomes" id="UP000539175"/>
    </source>
</evidence>
<dbReference type="Gene3D" id="1.20.1540.10">
    <property type="entry name" value="Rhomboid-like"/>
    <property type="match status" value="1"/>
</dbReference>
<evidence type="ECO:0000256" key="6">
    <source>
        <dbReference type="ARBA" id="ARBA00023136"/>
    </source>
</evidence>
<organism evidence="9 10">
    <name type="scientific">Nitrospirillum iridis</name>
    <dbReference type="NCBI Taxonomy" id="765888"/>
    <lineage>
        <taxon>Bacteria</taxon>
        <taxon>Pseudomonadati</taxon>
        <taxon>Pseudomonadota</taxon>
        <taxon>Alphaproteobacteria</taxon>
        <taxon>Rhodospirillales</taxon>
        <taxon>Azospirillaceae</taxon>
        <taxon>Nitrospirillum</taxon>
    </lineage>
</organism>
<proteinExistence type="inferred from homology"/>
<keyword evidence="10" id="KW-1185">Reference proteome</keyword>
<feature type="transmembrane region" description="Helical" evidence="7">
    <location>
        <begin position="376"/>
        <end position="393"/>
    </location>
</feature>
<feature type="transmembrane region" description="Helical" evidence="7">
    <location>
        <begin position="207"/>
        <end position="229"/>
    </location>
</feature>
<dbReference type="InterPro" id="IPR022764">
    <property type="entry name" value="Peptidase_S54_rhomboid_dom"/>
</dbReference>
<evidence type="ECO:0000256" key="4">
    <source>
        <dbReference type="ARBA" id="ARBA00022801"/>
    </source>
</evidence>
<name>A0A7X0EDF0_9PROT</name>
<evidence type="ECO:0000256" key="3">
    <source>
        <dbReference type="ARBA" id="ARBA00022692"/>
    </source>
</evidence>
<feature type="transmembrane region" description="Helical" evidence="7">
    <location>
        <begin position="320"/>
        <end position="338"/>
    </location>
</feature>
<dbReference type="Pfam" id="PF01694">
    <property type="entry name" value="Rhomboid"/>
    <property type="match status" value="1"/>
</dbReference>
<dbReference type="AlphaFoldDB" id="A0A7X0EDF0"/>
<keyword evidence="3 7" id="KW-0812">Transmembrane</keyword>
<feature type="transmembrane region" description="Helical" evidence="7">
    <location>
        <begin position="257"/>
        <end position="281"/>
    </location>
</feature>
<comment type="subcellular location">
    <subcellularLocation>
        <location evidence="1">Membrane</location>
        <topology evidence="1">Multi-pass membrane protein</topology>
    </subcellularLocation>
</comment>
<dbReference type="PANTHER" id="PTHR43731">
    <property type="entry name" value="RHOMBOID PROTEASE"/>
    <property type="match status" value="1"/>
</dbReference>
<evidence type="ECO:0000259" key="8">
    <source>
        <dbReference type="Pfam" id="PF01694"/>
    </source>
</evidence>
<dbReference type="InterPro" id="IPR050925">
    <property type="entry name" value="Rhomboid_protease_S54"/>
</dbReference>
<evidence type="ECO:0000256" key="7">
    <source>
        <dbReference type="SAM" id="Phobius"/>
    </source>
</evidence>
<dbReference type="PANTHER" id="PTHR43731:SF14">
    <property type="entry name" value="PRESENILIN-ASSOCIATED RHOMBOID-LIKE PROTEIN, MITOCHONDRIAL"/>
    <property type="match status" value="1"/>
</dbReference>
<gene>
    <name evidence="9" type="ORF">FHS74_003285</name>
</gene>
<dbReference type="EMBL" id="JACIIZ010000009">
    <property type="protein sequence ID" value="MBB6252717.1"/>
    <property type="molecule type" value="Genomic_DNA"/>
</dbReference>
<accession>A0A7X0EDF0</accession>
<comment type="similarity">
    <text evidence="2">Belongs to the peptidase S54 family.</text>
</comment>
<comment type="caution">
    <text evidence="9">The sequence shown here is derived from an EMBL/GenBank/DDBJ whole genome shotgun (WGS) entry which is preliminary data.</text>
</comment>
<keyword evidence="5 7" id="KW-1133">Transmembrane helix</keyword>
<feature type="domain" description="Peptidase S54 rhomboid" evidence="8">
    <location>
        <begin position="255"/>
        <end position="395"/>
    </location>
</feature>
<keyword evidence="9" id="KW-0645">Protease</keyword>
<evidence type="ECO:0000256" key="5">
    <source>
        <dbReference type="ARBA" id="ARBA00022989"/>
    </source>
</evidence>